<name>A0A1L4CZS7_9BACT</name>
<gene>
    <name evidence="1" type="ORF">AXG55_05905</name>
</gene>
<organism evidence="1 2">
    <name type="scientific">Silvanigrella aquatica</name>
    <dbReference type="NCBI Taxonomy" id="1915309"/>
    <lineage>
        <taxon>Bacteria</taxon>
        <taxon>Pseudomonadati</taxon>
        <taxon>Bdellovibrionota</taxon>
        <taxon>Oligoflexia</taxon>
        <taxon>Silvanigrellales</taxon>
        <taxon>Silvanigrellaceae</taxon>
        <taxon>Silvanigrella</taxon>
    </lineage>
</organism>
<dbReference type="OrthoDB" id="9766398at2"/>
<dbReference type="KEGG" id="saqi:AXG55_05905"/>
<sequence length="715" mass="83054">MSPLKNIINISKYFCFEFDHNLLEHSNLKEDFIGWEYSIGNLRMPLLKEYFPNCDVSFFPITKTSLQENCIIKNIDLLENEFSNLKKTHILVDWPEEFNNLLPQILKSFPHCVTLNSKEVIETEDCLISNEENLLSQMEMNPVTFMEPFDSKRYLLKVLQNKSLNIHCVGGFENCLQWQLFEQATSKSIVPPELILPGAITTWLQKNFSSPIHPATLKNEYLIHNISNSCKNMIQFIQNHAGEKILIICGYELLKQFEMQIANKIETGTLHDFLEEKIISFHDAKLKHNTKQLILCQPSIDSCCEYMNLTGFFAKDLLKEKNTILNWINFAKKSYAEAFLRTSEKYDNWTKLKISASQERDYFRFSYRLAYDKNLLFPNIFDMLLAATSVIDSNFAYELLKECKNIPTNALFASTLQQIHLPLSRFFKKTSKISIQKFETIQSSKKITKSKIKSVDKIKQHSKTPPVDEEKYADNSWIHEDHPYSCSFPSEDIFMERLALNIKKNMRDKVRSQEIIHQELQADFCDGLDIRETIRNWHKEKIIIKDKLNTGKADIGAVIFSFAEPIKDDFYSWKSYWLAEQHDDSNLMFYATPFKDNLIGPGIAKSEFGGFAVIPLPSSIESPWNNPFILHYAQNATECLILAGALSTNHRSILFISNHPPSQHISKILKQSRKNIIYAKLDEFPQEDIRLVRTFHILAEAGVRNYAQKYIRKDS</sequence>
<proteinExistence type="predicted"/>
<evidence type="ECO:0000313" key="1">
    <source>
        <dbReference type="EMBL" id="APJ03462.1"/>
    </source>
</evidence>
<dbReference type="RefSeq" id="WP_148697197.1">
    <property type="nucleotide sequence ID" value="NZ_CP017834.1"/>
</dbReference>
<evidence type="ECO:0000313" key="2">
    <source>
        <dbReference type="Proteomes" id="UP000184731"/>
    </source>
</evidence>
<keyword evidence="2" id="KW-1185">Reference proteome</keyword>
<reference evidence="1 2" key="1">
    <citation type="submission" date="2016-10" db="EMBL/GenBank/DDBJ databases">
        <title>Silvanigrella aquatica sp. nov., isolated from a freshwater lake located in the Black Forest, Germany, description of Silvanigrellaceae fam. nov., Silvanigrellales ord. nov., reclassification of the order Bdellovibrionales in the class Oligoflexia, reclassification of the families Bacteriovoracaceae and Halobacteriovoraceae in the new order Bacteriovoracales ord. nov., and reclassification of the family Pseudobacteriovoracaceae in the order Oligoflexiales.</title>
        <authorList>
            <person name="Hahn M.W."/>
            <person name="Schmidt J."/>
            <person name="Koll U."/>
            <person name="Rohde M."/>
            <person name="Verbag S."/>
            <person name="Pitt A."/>
            <person name="Nakai R."/>
            <person name="Naganuma T."/>
            <person name="Lang E."/>
        </authorList>
    </citation>
    <scope>NUCLEOTIDE SEQUENCE [LARGE SCALE GENOMIC DNA]</scope>
    <source>
        <strain evidence="1 2">MWH-Nonnen-W8red</strain>
    </source>
</reference>
<dbReference type="STRING" id="1915309.AXG55_05905"/>
<dbReference type="AlphaFoldDB" id="A0A1L4CZS7"/>
<protein>
    <submittedName>
        <fullName evidence="1">Uncharacterized protein</fullName>
    </submittedName>
</protein>
<accession>A0A1L4CZS7</accession>
<dbReference type="Proteomes" id="UP000184731">
    <property type="component" value="Chromosome"/>
</dbReference>
<dbReference type="EMBL" id="CP017834">
    <property type="protein sequence ID" value="APJ03462.1"/>
    <property type="molecule type" value="Genomic_DNA"/>
</dbReference>